<keyword evidence="4" id="KW-1185">Reference proteome</keyword>
<evidence type="ECO:0000256" key="2">
    <source>
        <dbReference type="SAM" id="Phobius"/>
    </source>
</evidence>
<organism evidence="3 4">
    <name type="scientific">Ohtaekwangia koreensis</name>
    <dbReference type="NCBI Taxonomy" id="688867"/>
    <lineage>
        <taxon>Bacteria</taxon>
        <taxon>Pseudomonadati</taxon>
        <taxon>Bacteroidota</taxon>
        <taxon>Cytophagia</taxon>
        <taxon>Cytophagales</taxon>
        <taxon>Fulvivirgaceae</taxon>
        <taxon>Ohtaekwangia</taxon>
    </lineage>
</organism>
<feature type="transmembrane region" description="Helical" evidence="2">
    <location>
        <begin position="16"/>
        <end position="35"/>
    </location>
</feature>
<gene>
    <name evidence="3" type="ORF">SAMN05660236_1148</name>
</gene>
<keyword evidence="2" id="KW-0472">Membrane</keyword>
<dbReference type="OrthoDB" id="1027451at2"/>
<protein>
    <submittedName>
        <fullName evidence="3">Outer membrane lipoprotein-sorting protein</fullName>
    </submittedName>
</protein>
<accession>A0A1T5JJM3</accession>
<dbReference type="RefSeq" id="WP_079687098.1">
    <property type="nucleotide sequence ID" value="NZ_FUZU01000001.1"/>
</dbReference>
<sequence>MCEKLRYGKQVKWTGRLYVVAFGLMLFSISAFAQYPGYKSINDLVAFKKQFATESAKVQSITSDFVQQKELMALTETITSSGKFWFKRSNRVRIDYTKPFTYRMVMNGDKMMVKDDQKESRINVKSNKLFQQVNKIMIDCVQGTILDSKDFTTKVFENDKTFLLEMTPVSKALKEFFQTIVLSVEKKDYSVKSIDMNEPAGDKTTITFSNKVLNATVADEVFAL</sequence>
<proteinExistence type="predicted"/>
<dbReference type="PANTHER" id="PTHR35869">
    <property type="entry name" value="OUTER-MEMBRANE LIPOPROTEIN CARRIER PROTEIN"/>
    <property type="match status" value="1"/>
</dbReference>
<keyword evidence="3" id="KW-0449">Lipoprotein</keyword>
<dbReference type="InterPro" id="IPR004564">
    <property type="entry name" value="OM_lipoprot_carrier_LolA-like"/>
</dbReference>
<dbReference type="CDD" id="cd16325">
    <property type="entry name" value="LolA"/>
    <property type="match status" value="1"/>
</dbReference>
<name>A0A1T5JJM3_9BACT</name>
<dbReference type="EMBL" id="FUZU01000001">
    <property type="protein sequence ID" value="SKC51428.1"/>
    <property type="molecule type" value="Genomic_DNA"/>
</dbReference>
<keyword evidence="1" id="KW-0732">Signal</keyword>
<evidence type="ECO:0000313" key="3">
    <source>
        <dbReference type="EMBL" id="SKC51428.1"/>
    </source>
</evidence>
<evidence type="ECO:0000313" key="4">
    <source>
        <dbReference type="Proteomes" id="UP000190961"/>
    </source>
</evidence>
<dbReference type="Proteomes" id="UP000190961">
    <property type="component" value="Unassembled WGS sequence"/>
</dbReference>
<dbReference type="InterPro" id="IPR029046">
    <property type="entry name" value="LolA/LolB/LppX"/>
</dbReference>
<keyword evidence="2" id="KW-0812">Transmembrane</keyword>
<dbReference type="STRING" id="688867.SAMN05660236_1148"/>
<evidence type="ECO:0000256" key="1">
    <source>
        <dbReference type="ARBA" id="ARBA00022729"/>
    </source>
</evidence>
<keyword evidence="2" id="KW-1133">Transmembrane helix</keyword>
<dbReference type="Pfam" id="PF03548">
    <property type="entry name" value="LolA"/>
    <property type="match status" value="1"/>
</dbReference>
<dbReference type="Gene3D" id="2.50.20.10">
    <property type="entry name" value="Lipoprotein localisation LolA/LolB/LppX"/>
    <property type="match status" value="1"/>
</dbReference>
<dbReference type="AlphaFoldDB" id="A0A1T5JJM3"/>
<reference evidence="3" key="1">
    <citation type="submission" date="2017-02" db="EMBL/GenBank/DDBJ databases">
        <authorList>
            <person name="Peterson S.W."/>
        </authorList>
    </citation>
    <scope>NUCLEOTIDE SEQUENCE [LARGE SCALE GENOMIC DNA]</scope>
    <source>
        <strain evidence="3">DSM 25262</strain>
    </source>
</reference>
<dbReference type="SUPFAM" id="SSF89392">
    <property type="entry name" value="Prokaryotic lipoproteins and lipoprotein localization factors"/>
    <property type="match status" value="1"/>
</dbReference>
<dbReference type="PANTHER" id="PTHR35869:SF1">
    <property type="entry name" value="OUTER-MEMBRANE LIPOPROTEIN CARRIER PROTEIN"/>
    <property type="match status" value="1"/>
</dbReference>